<name>A0ABN7VX03_GIGMA</name>
<accession>A0ABN7VX03</accession>
<dbReference type="EMBL" id="CAJVQB010024048">
    <property type="protein sequence ID" value="CAG8803203.1"/>
    <property type="molecule type" value="Genomic_DNA"/>
</dbReference>
<gene>
    <name evidence="1" type="ORF">GMARGA_LOCUS23597</name>
</gene>
<sequence length="68" mass="7423">MFPISYDTAQNEAILNYKVTNWCLANANLIGQFSSSQGAFTLSDTVNDPKPTILSPNAAVVLNEKFEV</sequence>
<evidence type="ECO:0000313" key="2">
    <source>
        <dbReference type="Proteomes" id="UP000789901"/>
    </source>
</evidence>
<reference evidence="1 2" key="1">
    <citation type="submission" date="2021-06" db="EMBL/GenBank/DDBJ databases">
        <authorList>
            <person name="Kallberg Y."/>
            <person name="Tangrot J."/>
            <person name="Rosling A."/>
        </authorList>
    </citation>
    <scope>NUCLEOTIDE SEQUENCE [LARGE SCALE GENOMIC DNA]</scope>
    <source>
        <strain evidence="1 2">120-4 pot B 10/14</strain>
    </source>
</reference>
<protein>
    <submittedName>
        <fullName evidence="1">12767_t:CDS:1</fullName>
    </submittedName>
</protein>
<keyword evidence="2" id="KW-1185">Reference proteome</keyword>
<proteinExistence type="predicted"/>
<organism evidence="1 2">
    <name type="scientific">Gigaspora margarita</name>
    <dbReference type="NCBI Taxonomy" id="4874"/>
    <lineage>
        <taxon>Eukaryota</taxon>
        <taxon>Fungi</taxon>
        <taxon>Fungi incertae sedis</taxon>
        <taxon>Mucoromycota</taxon>
        <taxon>Glomeromycotina</taxon>
        <taxon>Glomeromycetes</taxon>
        <taxon>Diversisporales</taxon>
        <taxon>Gigasporaceae</taxon>
        <taxon>Gigaspora</taxon>
    </lineage>
</organism>
<dbReference type="Proteomes" id="UP000789901">
    <property type="component" value="Unassembled WGS sequence"/>
</dbReference>
<evidence type="ECO:0000313" key="1">
    <source>
        <dbReference type="EMBL" id="CAG8803203.1"/>
    </source>
</evidence>
<comment type="caution">
    <text evidence="1">The sequence shown here is derived from an EMBL/GenBank/DDBJ whole genome shotgun (WGS) entry which is preliminary data.</text>
</comment>